<dbReference type="EMBL" id="JAHDVG010000465">
    <property type="protein sequence ID" value="KAH1184212.1"/>
    <property type="molecule type" value="Genomic_DNA"/>
</dbReference>
<sequence length="183" mass="19135">MGTAESPSSVQQSEGLHEIPAPALRRGDCALQVTRSWMAHVTAHPCPVHITPARPWAVPGLRSAAGAGPRWNDSHTHVGTVPGEAWQRAQDWHSVWDQNILSAPGCKQAPASSPGNRPLCSVNPSAPGPQALGSTSLSLPPLLLVIALPLGQCRAGPEQQPMPGQDTTSLLSDQPMPAKTVAV</sequence>
<dbReference type="AlphaFoldDB" id="A0A9D4B142"/>
<name>A0A9D4B142_9SAUR</name>
<evidence type="ECO:0000313" key="3">
    <source>
        <dbReference type="Proteomes" id="UP000827986"/>
    </source>
</evidence>
<feature type="region of interest" description="Disordered" evidence="1">
    <location>
        <begin position="1"/>
        <end position="21"/>
    </location>
</feature>
<reference evidence="2" key="1">
    <citation type="submission" date="2021-09" db="EMBL/GenBank/DDBJ databases">
        <title>The genome of Mauremys mutica provides insights into the evolution of semi-aquatic lifestyle.</title>
        <authorList>
            <person name="Gong S."/>
            <person name="Gao Y."/>
        </authorList>
    </citation>
    <scope>NUCLEOTIDE SEQUENCE</scope>
    <source>
        <strain evidence="2">MM-2020</strain>
        <tissue evidence="2">Muscle</tissue>
    </source>
</reference>
<accession>A0A9D4B142</accession>
<organism evidence="2 3">
    <name type="scientific">Mauremys mutica</name>
    <name type="common">yellowpond turtle</name>
    <dbReference type="NCBI Taxonomy" id="74926"/>
    <lineage>
        <taxon>Eukaryota</taxon>
        <taxon>Metazoa</taxon>
        <taxon>Chordata</taxon>
        <taxon>Craniata</taxon>
        <taxon>Vertebrata</taxon>
        <taxon>Euteleostomi</taxon>
        <taxon>Archelosauria</taxon>
        <taxon>Testudinata</taxon>
        <taxon>Testudines</taxon>
        <taxon>Cryptodira</taxon>
        <taxon>Durocryptodira</taxon>
        <taxon>Testudinoidea</taxon>
        <taxon>Geoemydidae</taxon>
        <taxon>Geoemydinae</taxon>
        <taxon>Mauremys</taxon>
    </lineage>
</organism>
<protein>
    <submittedName>
        <fullName evidence="2">Uncharacterized protein</fullName>
    </submittedName>
</protein>
<evidence type="ECO:0000313" key="2">
    <source>
        <dbReference type="EMBL" id="KAH1184212.1"/>
    </source>
</evidence>
<gene>
    <name evidence="2" type="ORF">KIL84_014828</name>
</gene>
<evidence type="ECO:0000256" key="1">
    <source>
        <dbReference type="SAM" id="MobiDB-lite"/>
    </source>
</evidence>
<feature type="compositionally biased region" description="Polar residues" evidence="1">
    <location>
        <begin position="1"/>
        <end position="14"/>
    </location>
</feature>
<feature type="region of interest" description="Disordered" evidence="1">
    <location>
        <begin position="155"/>
        <end position="183"/>
    </location>
</feature>
<dbReference type="Proteomes" id="UP000827986">
    <property type="component" value="Unassembled WGS sequence"/>
</dbReference>
<proteinExistence type="predicted"/>
<keyword evidence="3" id="KW-1185">Reference proteome</keyword>
<comment type="caution">
    <text evidence="2">The sequence shown here is derived from an EMBL/GenBank/DDBJ whole genome shotgun (WGS) entry which is preliminary data.</text>
</comment>